<reference evidence="5" key="1">
    <citation type="submission" date="2022-05" db="EMBL/GenBank/DDBJ databases">
        <authorList>
            <person name="Jo J.-H."/>
            <person name="Im W.-T."/>
        </authorList>
    </citation>
    <scope>NUCLEOTIDE SEQUENCE</scope>
    <source>
        <strain evidence="5">SE220</strain>
    </source>
</reference>
<dbReference type="InterPro" id="IPR050471">
    <property type="entry name" value="AB_hydrolase"/>
</dbReference>
<keyword evidence="5" id="KW-0378">Hydrolase</keyword>
<dbReference type="EMBL" id="JAMGBE010000001">
    <property type="protein sequence ID" value="MCL6728557.1"/>
    <property type="molecule type" value="Genomic_DNA"/>
</dbReference>
<gene>
    <name evidence="5" type="ORF">LZ538_00615</name>
</gene>
<dbReference type="PANTHER" id="PTHR43433:SF8">
    <property type="entry name" value="BIFUNCTIONAL LIPASE_ADENYLATE CYCLASE LIPJ"/>
    <property type="match status" value="1"/>
</dbReference>
<dbReference type="Pfam" id="PF12833">
    <property type="entry name" value="HTH_18"/>
    <property type="match status" value="1"/>
</dbReference>
<dbReference type="SUPFAM" id="SSF53474">
    <property type="entry name" value="alpha/beta-Hydrolases"/>
    <property type="match status" value="2"/>
</dbReference>
<dbReference type="Gene3D" id="1.10.10.60">
    <property type="entry name" value="Homeodomain-like"/>
    <property type="match status" value="1"/>
</dbReference>
<keyword evidence="3" id="KW-0804">Transcription</keyword>
<dbReference type="PRINTS" id="PR00111">
    <property type="entry name" value="ABHYDROLASE"/>
</dbReference>
<dbReference type="InterPro" id="IPR032783">
    <property type="entry name" value="AraC_lig"/>
</dbReference>
<dbReference type="InterPro" id="IPR018060">
    <property type="entry name" value="HTH_AraC"/>
</dbReference>
<dbReference type="RefSeq" id="WP_249830065.1">
    <property type="nucleotide sequence ID" value="NZ_JAMGBE010000001.1"/>
</dbReference>
<evidence type="ECO:0000259" key="4">
    <source>
        <dbReference type="PROSITE" id="PS01124"/>
    </source>
</evidence>
<accession>A0ABT0RY97</accession>
<evidence type="ECO:0000313" key="5">
    <source>
        <dbReference type="EMBL" id="MCL6728557.1"/>
    </source>
</evidence>
<organism evidence="5 6">
    <name type="scientific">Sphingomonas hankyongi</name>
    <dbReference type="NCBI Taxonomy" id="2908209"/>
    <lineage>
        <taxon>Bacteria</taxon>
        <taxon>Pseudomonadati</taxon>
        <taxon>Pseudomonadota</taxon>
        <taxon>Alphaproteobacteria</taxon>
        <taxon>Sphingomonadales</taxon>
        <taxon>Sphingomonadaceae</taxon>
        <taxon>Sphingomonas</taxon>
    </lineage>
</organism>
<dbReference type="InterPro" id="IPR000073">
    <property type="entry name" value="AB_hydrolase_1"/>
</dbReference>
<evidence type="ECO:0000256" key="3">
    <source>
        <dbReference type="ARBA" id="ARBA00023163"/>
    </source>
</evidence>
<dbReference type="Proteomes" id="UP001165342">
    <property type="component" value="Unassembled WGS sequence"/>
</dbReference>
<evidence type="ECO:0000313" key="6">
    <source>
        <dbReference type="Proteomes" id="UP001165342"/>
    </source>
</evidence>
<feature type="domain" description="HTH araC/xylS-type" evidence="4">
    <location>
        <begin position="211"/>
        <end position="309"/>
    </location>
</feature>
<keyword evidence="1" id="KW-0805">Transcription regulation</keyword>
<dbReference type="PANTHER" id="PTHR43433">
    <property type="entry name" value="HYDROLASE, ALPHA/BETA FOLD FAMILY PROTEIN"/>
    <property type="match status" value="1"/>
</dbReference>
<dbReference type="Pfam" id="PF00561">
    <property type="entry name" value="Abhydrolase_1"/>
    <property type="match status" value="2"/>
</dbReference>
<evidence type="ECO:0000256" key="1">
    <source>
        <dbReference type="ARBA" id="ARBA00023015"/>
    </source>
</evidence>
<comment type="caution">
    <text evidence="5">The sequence shown here is derived from an EMBL/GenBank/DDBJ whole genome shotgun (WGS) entry which is preliminary data.</text>
</comment>
<protein>
    <submittedName>
        <fullName evidence="5">Alpha/beta fold hydrolase</fullName>
    </submittedName>
</protein>
<dbReference type="InterPro" id="IPR011051">
    <property type="entry name" value="RmlC_Cupin_sf"/>
</dbReference>
<dbReference type="InterPro" id="IPR029058">
    <property type="entry name" value="AB_hydrolase_fold"/>
</dbReference>
<dbReference type="Gene3D" id="3.40.50.1820">
    <property type="entry name" value="alpha/beta hydrolase"/>
    <property type="match status" value="2"/>
</dbReference>
<evidence type="ECO:0000256" key="2">
    <source>
        <dbReference type="ARBA" id="ARBA00023125"/>
    </source>
</evidence>
<sequence length="898" mass="100417">MDVLDEILSSLRLTGGVVIDGEFGGEFCVRAQFTPDHCAPFFPVPDTLIAYHYVRSGEMVVEVDGLPPATVSAGEIAILPHNEPHVLSKRTGLKPVDASDVTWITSDGVHRVASGNGPEVTQVWCGFLGTAKSSSHPILDALPPLLTLDIKANREDWLETSMRFVAERQASPEMIARLSELFIAEAVREYVDQLPHGGKGWLAGLQDPAVAKALSIIHSRYAEELDVEGLARDAGVSRSVLGERFAELIGEPPMRYCAHWRMRMAANMLRDGKQNTANIAYSVGFNSEAAFNRAFKREFGEPPATWRRRTEAEERARVRRMERRELPPQEIKYCKAADGTRLAYSVIGSGAPLVKTANWLNHIQYDWESPLWRHWIDEFTRGRALVRYDERGNGLSDWDAPDLSLEAFVADLESVADCAELERFDLLAISQGAAVAIAYAIRHPERVRKLIICNGYAAGWAVRADPAELARREAMITLTEIGWGADNPAYRQLFTNHYIPEATPKQMGWFNEMQRLSASPENAIRLQRTLGAIDVRELLPLVRTPTLIFHSREDQAVPFAQGEELAANIPGAQFVPLESRNHIMLETEPAWQTFVELTRGFLNRDVGDTAPIAAPAVRGLATDEIKRCRGADGTSIAFAMSGEGFPLVKAQTWMTHLDHDWTSPVYRHWLHEGTRANRMMRSDMRGFGLSEWEPKQFDFECLVSDLETAMDAAEIEQCDLLGMCHAAPIAIAYAARHPERVRKLVLVNSFAAGWRVRGDPEEIAWRESLLEMNRRQPSFRRSLLGEMFITLYFPSAGQDVIDWHNELFHTLGPVPSMERIIEVASTMDVRNELANVHAQTLVCHSNLDGNAPLTAGKDVADKIAGARFVELDSANHILLGDEPAWQVFTREFRAFLSD</sequence>
<dbReference type="SUPFAM" id="SSF46689">
    <property type="entry name" value="Homeodomain-like"/>
    <property type="match status" value="2"/>
</dbReference>
<keyword evidence="2" id="KW-0238">DNA-binding</keyword>
<name>A0ABT0RY97_9SPHN</name>
<dbReference type="PROSITE" id="PS01124">
    <property type="entry name" value="HTH_ARAC_FAMILY_2"/>
    <property type="match status" value="1"/>
</dbReference>
<keyword evidence="6" id="KW-1185">Reference proteome</keyword>
<dbReference type="GO" id="GO:0016787">
    <property type="term" value="F:hydrolase activity"/>
    <property type="evidence" value="ECO:0007669"/>
    <property type="project" value="UniProtKB-KW"/>
</dbReference>
<dbReference type="Pfam" id="PF12852">
    <property type="entry name" value="Cupin_6"/>
    <property type="match status" value="1"/>
</dbReference>
<dbReference type="SMART" id="SM00342">
    <property type="entry name" value="HTH_ARAC"/>
    <property type="match status" value="1"/>
</dbReference>
<proteinExistence type="predicted"/>
<dbReference type="InterPro" id="IPR009057">
    <property type="entry name" value="Homeodomain-like_sf"/>
</dbReference>
<dbReference type="SUPFAM" id="SSF51182">
    <property type="entry name" value="RmlC-like cupins"/>
    <property type="match status" value="1"/>
</dbReference>